<proteinExistence type="predicted"/>
<evidence type="ECO:0000313" key="1">
    <source>
        <dbReference type="EMBL" id="GBN14423.1"/>
    </source>
</evidence>
<gene>
    <name evidence="1" type="ORF">AVEN_177765_1</name>
</gene>
<dbReference type="AlphaFoldDB" id="A0A4Y2LKB1"/>
<comment type="caution">
    <text evidence="1">The sequence shown here is derived from an EMBL/GenBank/DDBJ whole genome shotgun (WGS) entry which is preliminary data.</text>
</comment>
<keyword evidence="2" id="KW-1185">Reference proteome</keyword>
<sequence>MRGSHIMRGEGDESFSVGDDPFSKWMEEHSDIFSQAGRFSVTKLSEALERNAEAIFSRFDTIKETVSKASELLVYAMKIVGYVLDVLRMMCAGLKSICVRGKAILVSTSSAAVKFYGSVTGESDD</sequence>
<dbReference type="Proteomes" id="UP000499080">
    <property type="component" value="Unassembled WGS sequence"/>
</dbReference>
<protein>
    <submittedName>
        <fullName evidence="1">Uncharacterized protein</fullName>
    </submittedName>
</protein>
<reference evidence="1 2" key="1">
    <citation type="journal article" date="2019" name="Sci. Rep.">
        <title>Orb-weaving spider Araneus ventricosus genome elucidates the spidroin gene catalogue.</title>
        <authorList>
            <person name="Kono N."/>
            <person name="Nakamura H."/>
            <person name="Ohtoshi R."/>
            <person name="Moran D.A.P."/>
            <person name="Shinohara A."/>
            <person name="Yoshida Y."/>
            <person name="Fujiwara M."/>
            <person name="Mori M."/>
            <person name="Tomita M."/>
            <person name="Arakawa K."/>
        </authorList>
    </citation>
    <scope>NUCLEOTIDE SEQUENCE [LARGE SCALE GENOMIC DNA]</scope>
</reference>
<organism evidence="1 2">
    <name type="scientific">Araneus ventricosus</name>
    <name type="common">Orbweaver spider</name>
    <name type="synonym">Epeira ventricosa</name>
    <dbReference type="NCBI Taxonomy" id="182803"/>
    <lineage>
        <taxon>Eukaryota</taxon>
        <taxon>Metazoa</taxon>
        <taxon>Ecdysozoa</taxon>
        <taxon>Arthropoda</taxon>
        <taxon>Chelicerata</taxon>
        <taxon>Arachnida</taxon>
        <taxon>Araneae</taxon>
        <taxon>Araneomorphae</taxon>
        <taxon>Entelegynae</taxon>
        <taxon>Araneoidea</taxon>
        <taxon>Araneidae</taxon>
        <taxon>Araneus</taxon>
    </lineage>
</organism>
<dbReference type="EMBL" id="BGPR01005900">
    <property type="protein sequence ID" value="GBN14423.1"/>
    <property type="molecule type" value="Genomic_DNA"/>
</dbReference>
<name>A0A4Y2LKB1_ARAVE</name>
<accession>A0A4Y2LKB1</accession>
<evidence type="ECO:0000313" key="2">
    <source>
        <dbReference type="Proteomes" id="UP000499080"/>
    </source>
</evidence>